<proteinExistence type="predicted"/>
<feature type="compositionally biased region" description="Low complexity" evidence="1">
    <location>
        <begin position="36"/>
        <end position="48"/>
    </location>
</feature>
<dbReference type="GO" id="GO:0010972">
    <property type="term" value="P:negative regulation of G2/M transition of mitotic cell cycle"/>
    <property type="evidence" value="ECO:0007669"/>
    <property type="project" value="TreeGrafter"/>
</dbReference>
<dbReference type="PANTHER" id="PTHR43628">
    <property type="entry name" value="ACTIVATOR OF C KINASE PROTEIN 1-RELATED"/>
    <property type="match status" value="1"/>
</dbReference>
<feature type="region of interest" description="Disordered" evidence="1">
    <location>
        <begin position="1"/>
        <end position="53"/>
    </location>
</feature>
<protein>
    <submittedName>
        <fullName evidence="2">Uncharacterized protein</fullName>
    </submittedName>
</protein>
<dbReference type="Proteomes" id="UP000037136">
    <property type="component" value="Unassembled WGS sequence"/>
</dbReference>
<dbReference type="EMBL" id="LAZP02000144">
    <property type="protein sequence ID" value="PFH60190.1"/>
    <property type="molecule type" value="Genomic_DNA"/>
</dbReference>
<dbReference type="InterPro" id="IPR006597">
    <property type="entry name" value="Sel1-like"/>
</dbReference>
<accession>A0A2A9PH31</accession>
<feature type="compositionally biased region" description="Low complexity" evidence="1">
    <location>
        <begin position="178"/>
        <end position="198"/>
    </location>
</feature>
<comment type="caution">
    <text evidence="2">The sequence shown here is derived from an EMBL/GenBank/DDBJ whole genome shotgun (WGS) entry which is preliminary data.</text>
</comment>
<feature type="region of interest" description="Disordered" evidence="1">
    <location>
        <begin position="69"/>
        <end position="215"/>
    </location>
</feature>
<reference evidence="2 3" key="1">
    <citation type="journal article" date="2015" name="BMC Genomics">
        <title>Gene expression during zombie ant biting behavior reflects the complexity underlying fungal parasitic behavioral manipulation.</title>
        <authorList>
            <person name="de Bekker C."/>
            <person name="Ohm R.A."/>
            <person name="Loreto R.G."/>
            <person name="Sebastian A."/>
            <person name="Albert I."/>
            <person name="Merrow M."/>
            <person name="Brachmann A."/>
            <person name="Hughes D.P."/>
        </authorList>
    </citation>
    <scope>NUCLEOTIDE SEQUENCE [LARGE SCALE GENOMIC DNA]</scope>
    <source>
        <strain evidence="2 3">SC16a</strain>
    </source>
</reference>
<sequence>MGLRDRLKKTSGDSSSSNAQPEFRLIVRSDTASRDAPLSAPTAPSSPSRGWSARRSIDQMMVRLHLDVNNNKNDDNENDNDNDNQQRRSRSASAPSSRGPTTPTTMLSPTSPATRQRRRLSQRLMQHLGLPSSPTGPDRGSEEFPTGRSSDEESEFWERRATMLAGAHDEEQQPQPQPQQTQQLQQLQPRRPSQPSQQVEAGASSPSSPLSTRQTDAAIQEAIRLHEAGSLEQSTSKFGQLADPSGANNPLSQVLYGLALRHGWGCRPDPEAAVRFLSAAASSAAAVEQAALQAGLMRGGAAKGELVLAIFELANCFRNGWGVQRDAVAAKQYYETAANLGDTGKLQTRAPFLSPPNVPQPGATSKASAARKTSLLPRATIGWLKRLVARRWVTRGALS</sequence>
<feature type="compositionally biased region" description="Basic and acidic residues" evidence="1">
    <location>
        <begin position="1"/>
        <end position="11"/>
    </location>
</feature>
<dbReference type="Gene3D" id="1.25.40.10">
    <property type="entry name" value="Tetratricopeptide repeat domain"/>
    <property type="match status" value="1"/>
</dbReference>
<dbReference type="SMART" id="SM00671">
    <property type="entry name" value="SEL1"/>
    <property type="match status" value="2"/>
</dbReference>
<organism evidence="2 3">
    <name type="scientific">Ophiocordyceps unilateralis</name>
    <name type="common">Zombie-ant fungus</name>
    <name type="synonym">Torrubia unilateralis</name>
    <dbReference type="NCBI Taxonomy" id="268505"/>
    <lineage>
        <taxon>Eukaryota</taxon>
        <taxon>Fungi</taxon>
        <taxon>Dikarya</taxon>
        <taxon>Ascomycota</taxon>
        <taxon>Pezizomycotina</taxon>
        <taxon>Sordariomycetes</taxon>
        <taxon>Hypocreomycetidae</taxon>
        <taxon>Hypocreales</taxon>
        <taxon>Ophiocordycipitaceae</taxon>
        <taxon>Ophiocordyceps</taxon>
    </lineage>
</organism>
<evidence type="ECO:0000256" key="1">
    <source>
        <dbReference type="SAM" id="MobiDB-lite"/>
    </source>
</evidence>
<dbReference type="Pfam" id="PF08238">
    <property type="entry name" value="Sel1"/>
    <property type="match status" value="2"/>
</dbReference>
<dbReference type="InterPro" id="IPR052945">
    <property type="entry name" value="Mitotic_Regulator"/>
</dbReference>
<dbReference type="STRING" id="268505.A0A2A9PH31"/>
<feature type="compositionally biased region" description="Basic and acidic residues" evidence="1">
    <location>
        <begin position="156"/>
        <end position="171"/>
    </location>
</feature>
<dbReference type="AlphaFoldDB" id="A0A2A9PH31"/>
<dbReference type="GO" id="GO:0032153">
    <property type="term" value="C:cell division site"/>
    <property type="evidence" value="ECO:0007669"/>
    <property type="project" value="TreeGrafter"/>
</dbReference>
<dbReference type="SUPFAM" id="SSF81901">
    <property type="entry name" value="HCP-like"/>
    <property type="match status" value="1"/>
</dbReference>
<dbReference type="PANTHER" id="PTHR43628:SF1">
    <property type="entry name" value="CHITIN SYNTHASE REGULATORY FACTOR 2-RELATED"/>
    <property type="match status" value="1"/>
</dbReference>
<feature type="compositionally biased region" description="Low complexity" evidence="1">
    <location>
        <begin position="91"/>
        <end position="114"/>
    </location>
</feature>
<feature type="compositionally biased region" description="Polar residues" evidence="1">
    <location>
        <begin position="204"/>
        <end position="215"/>
    </location>
</feature>
<keyword evidence="3" id="KW-1185">Reference proteome</keyword>
<evidence type="ECO:0000313" key="3">
    <source>
        <dbReference type="Proteomes" id="UP000037136"/>
    </source>
</evidence>
<name>A0A2A9PH31_OPHUN</name>
<dbReference type="InterPro" id="IPR011990">
    <property type="entry name" value="TPR-like_helical_dom_sf"/>
</dbReference>
<evidence type="ECO:0000313" key="2">
    <source>
        <dbReference type="EMBL" id="PFH60190.1"/>
    </source>
</evidence>
<gene>
    <name evidence="2" type="ORF">XA68_11319</name>
</gene>
<dbReference type="OrthoDB" id="2148946at2759"/>
<reference evidence="2 3" key="2">
    <citation type="journal article" date="2017" name="Sci. Rep.">
        <title>Ant-infecting Ophiocordyceps genomes reveal a high diversity of potential behavioral manipulation genes and a possible major role for enterotoxins.</title>
        <authorList>
            <person name="de Bekker C."/>
            <person name="Ohm R.A."/>
            <person name="Evans H.C."/>
            <person name="Brachmann A."/>
            <person name="Hughes D.P."/>
        </authorList>
    </citation>
    <scope>NUCLEOTIDE SEQUENCE [LARGE SCALE GENOMIC DNA]</scope>
    <source>
        <strain evidence="2 3">SC16a</strain>
    </source>
</reference>